<organism evidence="1 2">
    <name type="scientific">Cajanus cajan</name>
    <name type="common">Pigeon pea</name>
    <name type="synonym">Cajanus indicus</name>
    <dbReference type="NCBI Taxonomy" id="3821"/>
    <lineage>
        <taxon>Eukaryota</taxon>
        <taxon>Viridiplantae</taxon>
        <taxon>Streptophyta</taxon>
        <taxon>Embryophyta</taxon>
        <taxon>Tracheophyta</taxon>
        <taxon>Spermatophyta</taxon>
        <taxon>Magnoliopsida</taxon>
        <taxon>eudicotyledons</taxon>
        <taxon>Gunneridae</taxon>
        <taxon>Pentapetalae</taxon>
        <taxon>rosids</taxon>
        <taxon>fabids</taxon>
        <taxon>Fabales</taxon>
        <taxon>Fabaceae</taxon>
        <taxon>Papilionoideae</taxon>
        <taxon>50 kb inversion clade</taxon>
        <taxon>NPAAA clade</taxon>
        <taxon>indigoferoid/millettioid clade</taxon>
        <taxon>Phaseoleae</taxon>
        <taxon>Cajanus</taxon>
    </lineage>
</organism>
<dbReference type="PANTHER" id="PTHR10775:SF179">
    <property type="entry name" value="TRANSPOSON, EN_SPM-LIKE, TRANSPOSASE-ASSOCIATED DOMAIN PROTEIN"/>
    <property type="match status" value="1"/>
</dbReference>
<keyword evidence="2" id="KW-1185">Reference proteome</keyword>
<dbReference type="PANTHER" id="PTHR10775">
    <property type="entry name" value="OS08G0208400 PROTEIN"/>
    <property type="match status" value="1"/>
</dbReference>
<dbReference type="Proteomes" id="UP000075243">
    <property type="component" value="Chromosome 6"/>
</dbReference>
<name>A0A151TFQ3_CAJCA</name>
<evidence type="ECO:0008006" key="3">
    <source>
        <dbReference type="Google" id="ProtNLM"/>
    </source>
</evidence>
<reference evidence="1 2" key="1">
    <citation type="journal article" date="2012" name="Nat. Biotechnol.">
        <title>Draft genome sequence of pigeonpea (Cajanus cajan), an orphan legume crop of resource-poor farmers.</title>
        <authorList>
            <person name="Varshney R.K."/>
            <person name="Chen W."/>
            <person name="Li Y."/>
            <person name="Bharti A.K."/>
            <person name="Saxena R.K."/>
            <person name="Schlueter J.A."/>
            <person name="Donoghue M.T."/>
            <person name="Azam S."/>
            <person name="Fan G."/>
            <person name="Whaley A.M."/>
            <person name="Farmer A.D."/>
            <person name="Sheridan J."/>
            <person name="Iwata A."/>
            <person name="Tuteja R."/>
            <person name="Penmetsa R.V."/>
            <person name="Wu W."/>
            <person name="Upadhyaya H.D."/>
            <person name="Yang S.P."/>
            <person name="Shah T."/>
            <person name="Saxena K.B."/>
            <person name="Michael T."/>
            <person name="McCombie W.R."/>
            <person name="Yang B."/>
            <person name="Zhang G."/>
            <person name="Yang H."/>
            <person name="Wang J."/>
            <person name="Spillane C."/>
            <person name="Cook D.R."/>
            <person name="May G.D."/>
            <person name="Xu X."/>
            <person name="Jackson S.A."/>
        </authorList>
    </citation>
    <scope>NUCLEOTIDE SEQUENCE [LARGE SCALE GENOMIC DNA]</scope>
    <source>
        <strain evidence="2">cv. Asha</strain>
    </source>
</reference>
<proteinExistence type="predicted"/>
<dbReference type="Gramene" id="C.cajan_11739.t">
    <property type="protein sequence ID" value="C.cajan_11739.t.cds1"/>
    <property type="gene ID" value="C.cajan_11739"/>
</dbReference>
<dbReference type="EMBL" id="CM003608">
    <property type="protein sequence ID" value="KYP65826.1"/>
    <property type="molecule type" value="Genomic_DNA"/>
</dbReference>
<sequence>MDDRLEEMLHDVGLESFKHAHMYETMCNDLEKPLYPNCTKFTRLSAILRLFNLKARNGWSDKSFTELLELLKEMLPEGNTLPNRNYEAKNVLFPMGLEYKKIHACPNDCMLYHGEFEGLHQCPRCGLSRYRKKQDDFDYDVSTVC</sequence>
<accession>A0A151TFQ3</accession>
<dbReference type="AlphaFoldDB" id="A0A151TFQ3"/>
<dbReference type="OMA" id="CCNRSEK"/>
<evidence type="ECO:0000313" key="1">
    <source>
        <dbReference type="EMBL" id="KYP65826.1"/>
    </source>
</evidence>
<protein>
    <recommendedName>
        <fullName evidence="3">Transposase</fullName>
    </recommendedName>
</protein>
<evidence type="ECO:0000313" key="2">
    <source>
        <dbReference type="Proteomes" id="UP000075243"/>
    </source>
</evidence>
<gene>
    <name evidence="1" type="ORF">KK1_012094</name>
</gene>